<feature type="compositionally biased region" description="Polar residues" evidence="1">
    <location>
        <begin position="1"/>
        <end position="10"/>
    </location>
</feature>
<dbReference type="EMBL" id="JAPCWZ010000002">
    <property type="protein sequence ID" value="KAK8876819.1"/>
    <property type="molecule type" value="Genomic_DNA"/>
</dbReference>
<proteinExistence type="predicted"/>
<comment type="caution">
    <text evidence="2">The sequence shown here is derived from an EMBL/GenBank/DDBJ whole genome shotgun (WGS) entry which is preliminary data.</text>
</comment>
<keyword evidence="3" id="KW-1185">Reference proteome</keyword>
<feature type="compositionally biased region" description="Basic and acidic residues" evidence="1">
    <location>
        <begin position="38"/>
        <end position="55"/>
    </location>
</feature>
<name>A0ABR2JG53_9PEZI</name>
<organism evidence="2 3">
    <name type="scientific">Apiospora arundinis</name>
    <dbReference type="NCBI Taxonomy" id="335852"/>
    <lineage>
        <taxon>Eukaryota</taxon>
        <taxon>Fungi</taxon>
        <taxon>Dikarya</taxon>
        <taxon>Ascomycota</taxon>
        <taxon>Pezizomycotina</taxon>
        <taxon>Sordariomycetes</taxon>
        <taxon>Xylariomycetidae</taxon>
        <taxon>Amphisphaeriales</taxon>
        <taxon>Apiosporaceae</taxon>
        <taxon>Apiospora</taxon>
    </lineage>
</organism>
<sequence length="86" mass="9895">MTSSRDTQQPLAPWSYTKKPAVMPHTWGQNGTPPDPRILQDARQHRRDAEARGEDPYAQYRLMARAAPSGSGVERMYRWAEKKLKN</sequence>
<evidence type="ECO:0000313" key="2">
    <source>
        <dbReference type="EMBL" id="KAK8876819.1"/>
    </source>
</evidence>
<dbReference type="Proteomes" id="UP001390339">
    <property type="component" value="Unassembled WGS sequence"/>
</dbReference>
<gene>
    <name evidence="2" type="ORF">PGQ11_001765</name>
</gene>
<evidence type="ECO:0000313" key="3">
    <source>
        <dbReference type="Proteomes" id="UP001390339"/>
    </source>
</evidence>
<feature type="region of interest" description="Disordered" evidence="1">
    <location>
        <begin position="1"/>
        <end position="55"/>
    </location>
</feature>
<protein>
    <submittedName>
        <fullName evidence="2">Uncharacterized protein</fullName>
    </submittedName>
</protein>
<accession>A0ABR2JG53</accession>
<reference evidence="2 3" key="1">
    <citation type="journal article" date="2024" name="IMA Fungus">
        <title>Apiospora arundinis, a panoply of carbohydrate-active enzymes and secondary metabolites.</title>
        <authorList>
            <person name="Sorensen T."/>
            <person name="Petersen C."/>
            <person name="Muurmann A.T."/>
            <person name="Christiansen J.V."/>
            <person name="Brundto M.L."/>
            <person name="Overgaard C.K."/>
            <person name="Boysen A.T."/>
            <person name="Wollenberg R.D."/>
            <person name="Larsen T.O."/>
            <person name="Sorensen J.L."/>
            <person name="Nielsen K.L."/>
            <person name="Sondergaard T.E."/>
        </authorList>
    </citation>
    <scope>NUCLEOTIDE SEQUENCE [LARGE SCALE GENOMIC DNA]</scope>
    <source>
        <strain evidence="2 3">AAU 773</strain>
    </source>
</reference>
<evidence type="ECO:0000256" key="1">
    <source>
        <dbReference type="SAM" id="MobiDB-lite"/>
    </source>
</evidence>